<keyword evidence="2" id="KW-1185">Reference proteome</keyword>
<name>J0Q9D7_9HYPH</name>
<evidence type="ECO:0000313" key="1">
    <source>
        <dbReference type="EMBL" id="EJF79309.1"/>
    </source>
</evidence>
<reference evidence="1 2" key="1">
    <citation type="submission" date="2012-03" db="EMBL/GenBank/DDBJ databases">
        <title>The Genome Sequence of Bartonella washoensis Sb944nv.</title>
        <authorList>
            <consortium name="The Broad Institute Genome Sequencing Platform"/>
            <consortium name="The Broad Institute Genome Sequencing Center for Infectious Disease"/>
            <person name="Feldgarden M."/>
            <person name="Kirby J."/>
            <person name="Kosoy M."/>
            <person name="Birtles R."/>
            <person name="Probert W.S."/>
            <person name="Chiaraviglio L."/>
            <person name="Young S.K."/>
            <person name="Zeng Q."/>
            <person name="Gargeya S."/>
            <person name="Fitzgerald M."/>
            <person name="Haas B."/>
            <person name="Abouelleil A."/>
            <person name="Alvarado L."/>
            <person name="Arachchi H.M."/>
            <person name="Berlin A."/>
            <person name="Chapman S.B."/>
            <person name="Gearin G."/>
            <person name="Goldberg J."/>
            <person name="Griggs A."/>
            <person name="Gujja S."/>
            <person name="Hansen M."/>
            <person name="Heiman D."/>
            <person name="Howarth C."/>
            <person name="Larimer J."/>
            <person name="Lui A."/>
            <person name="MacDonald P.J.P."/>
            <person name="McCowen C."/>
            <person name="Montmayeur A."/>
            <person name="Murphy C."/>
            <person name="Neiman D."/>
            <person name="Pearson M."/>
            <person name="Priest M."/>
            <person name="Roberts A."/>
            <person name="Saif S."/>
            <person name="Shea T."/>
            <person name="Sisk P."/>
            <person name="Stolte C."/>
            <person name="Sykes S."/>
            <person name="Wortman J."/>
            <person name="Nusbaum C."/>
            <person name="Birren B."/>
        </authorList>
    </citation>
    <scope>NUCLEOTIDE SEQUENCE [LARGE SCALE GENOMIC DNA]</scope>
    <source>
        <strain evidence="1 2">Sb944nv</strain>
    </source>
</reference>
<evidence type="ECO:0000313" key="2">
    <source>
        <dbReference type="Proteomes" id="UP000008947"/>
    </source>
</evidence>
<protein>
    <submittedName>
        <fullName evidence="1">Uncharacterized protein</fullName>
    </submittedName>
</protein>
<proteinExistence type="predicted"/>
<gene>
    <name evidence="1" type="ORF">MCQ_00850</name>
</gene>
<organism evidence="1 2">
    <name type="scientific">Candidatus Bartonella washoeensis Sb944nv</name>
    <dbReference type="NCBI Taxonomy" id="1094563"/>
    <lineage>
        <taxon>Bacteria</taxon>
        <taxon>Pseudomonadati</taxon>
        <taxon>Pseudomonadota</taxon>
        <taxon>Alphaproteobacteria</taxon>
        <taxon>Hyphomicrobiales</taxon>
        <taxon>Bartonellaceae</taxon>
        <taxon>Bartonella</taxon>
    </lineage>
</organism>
<dbReference type="HOGENOM" id="CLU_2630999_0_0_5"/>
<dbReference type="AlphaFoldDB" id="J0Q9D7"/>
<accession>J0Q9D7</accession>
<dbReference type="EMBL" id="AILU01000023">
    <property type="protein sequence ID" value="EJF79309.1"/>
    <property type="molecule type" value="Genomic_DNA"/>
</dbReference>
<comment type="caution">
    <text evidence="1">The sequence shown here is derived from an EMBL/GenBank/DDBJ whole genome shotgun (WGS) entry which is preliminary data.</text>
</comment>
<dbReference type="Proteomes" id="UP000008947">
    <property type="component" value="Unassembled WGS sequence"/>
</dbReference>
<sequence>MPLMNRLNAKEITTLNSMMMPFCTFISAKMLVQNGFCAILFNERRFEMGVDRLRDVSINATFPAPYLLPEILKGYRI</sequence>